<feature type="transmembrane region" description="Helical" evidence="6">
    <location>
        <begin position="457"/>
        <end position="483"/>
    </location>
</feature>
<gene>
    <name evidence="8" type="ORF">KFL_000840100</name>
</gene>
<feature type="transmembrane region" description="Helical" evidence="6">
    <location>
        <begin position="239"/>
        <end position="261"/>
    </location>
</feature>
<proteinExistence type="inferred from homology"/>
<evidence type="ECO:0000256" key="6">
    <source>
        <dbReference type="RuleBase" id="RU004914"/>
    </source>
</evidence>
<keyword evidence="9" id="KW-1185">Reference proteome</keyword>
<feature type="transmembrane region" description="Helical" evidence="6">
    <location>
        <begin position="418"/>
        <end position="436"/>
    </location>
</feature>
<evidence type="ECO:0000256" key="5">
    <source>
        <dbReference type="ARBA" id="ARBA00023136"/>
    </source>
</evidence>
<evidence type="ECO:0000256" key="4">
    <source>
        <dbReference type="ARBA" id="ARBA00022989"/>
    </source>
</evidence>
<dbReference type="Proteomes" id="UP000054558">
    <property type="component" value="Unassembled WGS sequence"/>
</dbReference>
<feature type="region of interest" description="Disordered" evidence="7">
    <location>
        <begin position="604"/>
        <end position="638"/>
    </location>
</feature>
<keyword evidence="4 6" id="KW-1133">Transmembrane helix</keyword>
<feature type="transmembrane region" description="Helical" evidence="6">
    <location>
        <begin position="337"/>
        <end position="363"/>
    </location>
</feature>
<feature type="transmembrane region" description="Helical" evidence="6">
    <location>
        <begin position="564"/>
        <end position="585"/>
    </location>
</feature>
<dbReference type="GO" id="GO:0016020">
    <property type="term" value="C:membrane"/>
    <property type="evidence" value="ECO:0000318"/>
    <property type="project" value="GO_Central"/>
</dbReference>
<dbReference type="AlphaFoldDB" id="A0A1Y1HYF6"/>
<dbReference type="Pfam" id="PF01554">
    <property type="entry name" value="MatE"/>
    <property type="match status" value="2"/>
</dbReference>
<accession>A0A1Y1HYF6</accession>
<comment type="similarity">
    <text evidence="2 6">Belongs to the multi antimicrobial extrusion (MATE) (TC 2.A.66.1) family.</text>
</comment>
<evidence type="ECO:0000313" key="9">
    <source>
        <dbReference type="Proteomes" id="UP000054558"/>
    </source>
</evidence>
<feature type="transmembrane region" description="Helical" evidence="6">
    <location>
        <begin position="536"/>
        <end position="558"/>
    </location>
</feature>
<keyword evidence="3 6" id="KW-0812">Transmembrane</keyword>
<sequence>MGPALHAEGSGPEVDSILSDVRLSSNTSPEPHHRHIGVPYPEASGSEPREIDFLLSRSEAPIHIGHRHEVPVHTGRQHVHSQWSDGDDSEGEEERLLLEGPVHTGRQNGEVLRAGNQLEGHVHIGSRHKVVRWSDGTEWSVEEGIGVNGASRRQVFAEVAKQGALAGPIMGMNVVWFLRSIVSMIFLGRLGELELAAGSLAISLANVTGYSILYGLSTGLEPLISQAYGAKRYHTMGRILNRGIVILLFACIPIIVIWANAESLLLLMKQDPGISREAGRYLRWMIPDLIALAGAQPVRVYLRSQGLTFPLIPCAVIAFIFHVPINFLLIFGLKLGAAGAALASGVTDFNLLFLMVLYIRCLGVHKKSWTGFSIRSCFSEWGPFLRLAAPSCVATCLEWWCYELLLLFAGLLKNPVESVAVMSVCLNFGALAYMVPAAMSSSLSARVGNELGANSPFFARLATQVAGWLSVFLGGVSALILILTRHQIGRLFTDNEDLLKMIASILPLVALCHVADSPQTTLSGALRGMARPTIFLVINLASYYGFGMPVALFLAFHAHLGVPGMWMGLFCAQIVQVILVCAIVFRTDWPMQAAKAQELTCQIDENDSKESTESLQKGLEMGDVEKQEVSDIYGHEDD</sequence>
<dbReference type="EMBL" id="DF237033">
    <property type="protein sequence ID" value="GAQ81567.1"/>
    <property type="molecule type" value="Genomic_DNA"/>
</dbReference>
<organism evidence="8 9">
    <name type="scientific">Klebsormidium nitens</name>
    <name type="common">Green alga</name>
    <name type="synonym">Ulothrix nitens</name>
    <dbReference type="NCBI Taxonomy" id="105231"/>
    <lineage>
        <taxon>Eukaryota</taxon>
        <taxon>Viridiplantae</taxon>
        <taxon>Streptophyta</taxon>
        <taxon>Klebsormidiophyceae</taxon>
        <taxon>Klebsormidiales</taxon>
        <taxon>Klebsormidiaceae</taxon>
        <taxon>Klebsormidium</taxon>
    </lineage>
</organism>
<evidence type="ECO:0000256" key="2">
    <source>
        <dbReference type="ARBA" id="ARBA00010199"/>
    </source>
</evidence>
<feature type="region of interest" description="Disordered" evidence="7">
    <location>
        <begin position="1"/>
        <end position="45"/>
    </location>
</feature>
<keyword evidence="5 6" id="KW-0472">Membrane</keyword>
<evidence type="ECO:0000313" key="8">
    <source>
        <dbReference type="EMBL" id="GAQ81567.1"/>
    </source>
</evidence>
<reference evidence="8 9" key="1">
    <citation type="journal article" date="2014" name="Nat. Commun.">
        <title>Klebsormidium flaccidum genome reveals primary factors for plant terrestrial adaptation.</title>
        <authorList>
            <person name="Hori K."/>
            <person name="Maruyama F."/>
            <person name="Fujisawa T."/>
            <person name="Togashi T."/>
            <person name="Yamamoto N."/>
            <person name="Seo M."/>
            <person name="Sato S."/>
            <person name="Yamada T."/>
            <person name="Mori H."/>
            <person name="Tajima N."/>
            <person name="Moriyama T."/>
            <person name="Ikeuchi M."/>
            <person name="Watanabe M."/>
            <person name="Wada H."/>
            <person name="Kobayashi K."/>
            <person name="Saito M."/>
            <person name="Masuda T."/>
            <person name="Sasaki-Sekimoto Y."/>
            <person name="Mashiguchi K."/>
            <person name="Awai K."/>
            <person name="Shimojima M."/>
            <person name="Masuda S."/>
            <person name="Iwai M."/>
            <person name="Nobusawa T."/>
            <person name="Narise T."/>
            <person name="Kondo S."/>
            <person name="Saito H."/>
            <person name="Sato R."/>
            <person name="Murakawa M."/>
            <person name="Ihara Y."/>
            <person name="Oshima-Yamada Y."/>
            <person name="Ohtaka K."/>
            <person name="Satoh M."/>
            <person name="Sonobe K."/>
            <person name="Ishii M."/>
            <person name="Ohtani R."/>
            <person name="Kanamori-Sato M."/>
            <person name="Honoki R."/>
            <person name="Miyazaki D."/>
            <person name="Mochizuki H."/>
            <person name="Umetsu J."/>
            <person name="Higashi K."/>
            <person name="Shibata D."/>
            <person name="Kamiya Y."/>
            <person name="Sato N."/>
            <person name="Nakamura Y."/>
            <person name="Tabata S."/>
            <person name="Ida S."/>
            <person name="Kurokawa K."/>
            <person name="Ohta H."/>
        </authorList>
    </citation>
    <scope>NUCLEOTIDE SEQUENCE [LARGE SCALE GENOMIC DNA]</scope>
    <source>
        <strain evidence="8 9">NIES-2285</strain>
    </source>
</reference>
<evidence type="ECO:0000256" key="3">
    <source>
        <dbReference type="ARBA" id="ARBA00022692"/>
    </source>
</evidence>
<feature type="compositionally biased region" description="Basic and acidic residues" evidence="7">
    <location>
        <begin position="623"/>
        <end position="638"/>
    </location>
</feature>
<dbReference type="OrthoDB" id="2126698at2759"/>
<dbReference type="GO" id="GO:0022857">
    <property type="term" value="F:transmembrane transporter activity"/>
    <property type="evidence" value="ECO:0000318"/>
    <property type="project" value="GO_Central"/>
</dbReference>
<comment type="caution">
    <text evidence="6">Lacks conserved residue(s) required for the propagation of feature annotation.</text>
</comment>
<dbReference type="GO" id="GO:1990961">
    <property type="term" value="P:xenobiotic detoxification by transmembrane export across the plasma membrane"/>
    <property type="evidence" value="ECO:0007669"/>
    <property type="project" value="InterPro"/>
</dbReference>
<dbReference type="InterPro" id="IPR002528">
    <property type="entry name" value="MATE_fam"/>
</dbReference>
<dbReference type="NCBIfam" id="TIGR00797">
    <property type="entry name" value="matE"/>
    <property type="match status" value="1"/>
</dbReference>
<dbReference type="GO" id="GO:0015297">
    <property type="term" value="F:antiporter activity"/>
    <property type="evidence" value="ECO:0007669"/>
    <property type="project" value="InterPro"/>
</dbReference>
<comment type="subcellular location">
    <subcellularLocation>
        <location evidence="1">Membrane</location>
        <topology evidence="1">Multi-pass membrane protein</topology>
    </subcellularLocation>
</comment>
<feature type="transmembrane region" description="Helical" evidence="6">
    <location>
        <begin position="309"/>
        <end position="331"/>
    </location>
</feature>
<name>A0A1Y1HYF6_KLENI</name>
<dbReference type="InterPro" id="IPR045069">
    <property type="entry name" value="MATE_euk"/>
</dbReference>
<evidence type="ECO:0000256" key="7">
    <source>
        <dbReference type="SAM" id="MobiDB-lite"/>
    </source>
</evidence>
<protein>
    <recommendedName>
        <fullName evidence="6">Protein DETOXIFICATION</fullName>
    </recommendedName>
    <alternativeName>
        <fullName evidence="6">Multidrug and toxic compound extrusion protein</fullName>
    </alternativeName>
</protein>
<dbReference type="PANTHER" id="PTHR11206">
    <property type="entry name" value="MULTIDRUG RESISTANCE PROTEIN"/>
    <property type="match status" value="1"/>
</dbReference>
<feature type="transmembrane region" description="Helical" evidence="6">
    <location>
        <begin position="196"/>
        <end position="218"/>
    </location>
</feature>
<evidence type="ECO:0000256" key="1">
    <source>
        <dbReference type="ARBA" id="ARBA00004141"/>
    </source>
</evidence>
<feature type="transmembrane region" description="Helical" evidence="6">
    <location>
        <begin position="384"/>
        <end position="412"/>
    </location>
</feature>
<dbReference type="GO" id="GO:0042910">
    <property type="term" value="F:xenobiotic transmembrane transporter activity"/>
    <property type="evidence" value="ECO:0007669"/>
    <property type="project" value="InterPro"/>
</dbReference>
<dbReference type="OMA" id="AHLYVMA"/>
<dbReference type="CDD" id="cd13132">
    <property type="entry name" value="MATE_eukaryotic"/>
    <property type="match status" value="1"/>
</dbReference>